<reference evidence="3" key="1">
    <citation type="submission" date="2023-03" db="EMBL/GenBank/DDBJ databases">
        <title>Massive genome expansion in bonnet fungi (Mycena s.s.) driven by repeated elements and novel gene families across ecological guilds.</title>
        <authorList>
            <consortium name="Lawrence Berkeley National Laboratory"/>
            <person name="Harder C.B."/>
            <person name="Miyauchi S."/>
            <person name="Viragh M."/>
            <person name="Kuo A."/>
            <person name="Thoen E."/>
            <person name="Andreopoulos B."/>
            <person name="Lu D."/>
            <person name="Skrede I."/>
            <person name="Drula E."/>
            <person name="Henrissat B."/>
            <person name="Morin E."/>
            <person name="Kohler A."/>
            <person name="Barry K."/>
            <person name="LaButti K."/>
            <person name="Morin E."/>
            <person name="Salamov A."/>
            <person name="Lipzen A."/>
            <person name="Mereny Z."/>
            <person name="Hegedus B."/>
            <person name="Baldrian P."/>
            <person name="Stursova M."/>
            <person name="Weitz H."/>
            <person name="Taylor A."/>
            <person name="Grigoriev I.V."/>
            <person name="Nagy L.G."/>
            <person name="Martin F."/>
            <person name="Kauserud H."/>
        </authorList>
    </citation>
    <scope>NUCLEOTIDE SEQUENCE</scope>
    <source>
        <strain evidence="3">CBHHK002</strain>
    </source>
</reference>
<feature type="compositionally biased region" description="Basic and acidic residues" evidence="1">
    <location>
        <begin position="536"/>
        <end position="547"/>
    </location>
</feature>
<dbReference type="Proteomes" id="UP001218218">
    <property type="component" value="Unassembled WGS sequence"/>
</dbReference>
<dbReference type="Gene3D" id="3.50.50.60">
    <property type="entry name" value="FAD/NAD(P)-binding domain"/>
    <property type="match status" value="1"/>
</dbReference>
<dbReference type="PRINTS" id="PR00411">
    <property type="entry name" value="PNDRDTASEI"/>
</dbReference>
<keyword evidence="2" id="KW-0732">Signal</keyword>
<evidence type="ECO:0000256" key="2">
    <source>
        <dbReference type="SAM" id="SignalP"/>
    </source>
</evidence>
<accession>A0AAD6Z017</accession>
<dbReference type="PANTHER" id="PTHR43734">
    <property type="entry name" value="PHYTOENE DESATURASE"/>
    <property type="match status" value="1"/>
</dbReference>
<dbReference type="Pfam" id="PF13450">
    <property type="entry name" value="NAD_binding_8"/>
    <property type="match status" value="1"/>
</dbReference>
<evidence type="ECO:0000256" key="1">
    <source>
        <dbReference type="SAM" id="MobiDB-lite"/>
    </source>
</evidence>
<protein>
    <recommendedName>
        <fullName evidence="5">Amine oxidase</fullName>
    </recommendedName>
</protein>
<name>A0AAD6Z017_9AGAR</name>
<dbReference type="EMBL" id="JARIHO010000113">
    <property type="protein sequence ID" value="KAJ7302641.1"/>
    <property type="molecule type" value="Genomic_DNA"/>
</dbReference>
<organism evidence="3 4">
    <name type="scientific">Mycena albidolilacea</name>
    <dbReference type="NCBI Taxonomy" id="1033008"/>
    <lineage>
        <taxon>Eukaryota</taxon>
        <taxon>Fungi</taxon>
        <taxon>Dikarya</taxon>
        <taxon>Basidiomycota</taxon>
        <taxon>Agaricomycotina</taxon>
        <taxon>Agaricomycetes</taxon>
        <taxon>Agaricomycetidae</taxon>
        <taxon>Agaricales</taxon>
        <taxon>Marasmiineae</taxon>
        <taxon>Mycenaceae</taxon>
        <taxon>Mycena</taxon>
    </lineage>
</organism>
<feature type="region of interest" description="Disordered" evidence="1">
    <location>
        <begin position="498"/>
        <end position="573"/>
    </location>
</feature>
<feature type="chain" id="PRO_5042066253" description="Amine oxidase" evidence="2">
    <location>
        <begin position="21"/>
        <end position="573"/>
    </location>
</feature>
<proteinExistence type="predicted"/>
<keyword evidence="4" id="KW-1185">Reference proteome</keyword>
<dbReference type="SUPFAM" id="SSF51905">
    <property type="entry name" value="FAD/NAD(P)-binding domain"/>
    <property type="match status" value="1"/>
</dbReference>
<feature type="signal peptide" evidence="2">
    <location>
        <begin position="1"/>
        <end position="20"/>
    </location>
</feature>
<dbReference type="AlphaFoldDB" id="A0AAD6Z017"/>
<dbReference type="PANTHER" id="PTHR43734:SF1">
    <property type="entry name" value="PHYTOENE DESATURASE"/>
    <property type="match status" value="1"/>
</dbReference>
<gene>
    <name evidence="3" type="ORF">DFH08DRAFT_826386</name>
</gene>
<comment type="caution">
    <text evidence="3">The sequence shown here is derived from an EMBL/GenBank/DDBJ whole genome shotgun (WGS) entry which is preliminary data.</text>
</comment>
<evidence type="ECO:0000313" key="3">
    <source>
        <dbReference type="EMBL" id="KAJ7302641.1"/>
    </source>
</evidence>
<dbReference type="Gene3D" id="1.10.405.20">
    <property type="match status" value="1"/>
</dbReference>
<dbReference type="InterPro" id="IPR036188">
    <property type="entry name" value="FAD/NAD-bd_sf"/>
</dbReference>
<dbReference type="Gene3D" id="3.30.70.1990">
    <property type="match status" value="1"/>
</dbReference>
<sequence length="573" mass="62447">MPLTTKQYLSFFLCATAVLAGNRSDNHIYRDVVVIGGGSAGTYAAFRLQQEGFSVAVLEKNNRLGGHVNTFHVPDTNTTFDYGVIVYHNISIATNYFSALGVDIIAAPLNGDTATYADLNGDAKATTVIPPSIPWADSAAVTAALKNYISLYNTQFPFLNDGFNLPDPVPEDILLPWANFMAKHGLDAAAFNVYEINQGVGNEMALPALYAMKYFSSLTAGGLLGIEPGFITTADFNNQGIYDKALGKLDEGKGAFLNATISQVTRGEDGVSVVIKTPTGGEQIVRAKQLVIAIPPIVAELQAIGLDLSPEEENIFDQTSFKWYFDAVIENSGLPDDISLNNIDFTKPDGIPIAHQMVLKVDLTAVPGLRRLYYSSDQDISDTDVKADILDTLSRYRTANGLNTSVETVFAGFHNHAPYEITVPVDAIRKGYYKKRNKLQGCRNTWYTGAAWQAHDSTLIWNFTESVVVGSLIVLHTMVEMIYCNLWDLAMNNYKEGSCPSSRKRQQGDKGQEKTNGLGIHGLGQLGPELLMKGQGARDKGQEKDSDAQNVPGRSRTTGFPTVHTAYENNRLG</sequence>
<evidence type="ECO:0008006" key="5">
    <source>
        <dbReference type="Google" id="ProtNLM"/>
    </source>
</evidence>
<evidence type="ECO:0000313" key="4">
    <source>
        <dbReference type="Proteomes" id="UP001218218"/>
    </source>
</evidence>